<dbReference type="GO" id="GO:0051500">
    <property type="term" value="F:D-tyrosyl-tRNA(Tyr) deacylase activity"/>
    <property type="evidence" value="ECO:0007669"/>
    <property type="project" value="TreeGrafter"/>
</dbReference>
<dbReference type="Gene3D" id="3.50.80.10">
    <property type="entry name" value="D-tyrosyl-tRNA(Tyr) deacylase"/>
    <property type="match status" value="1"/>
</dbReference>
<dbReference type="GO" id="GO:0019478">
    <property type="term" value="P:D-amino acid catabolic process"/>
    <property type="evidence" value="ECO:0007669"/>
    <property type="project" value="UniProtKB-UniRule"/>
</dbReference>
<dbReference type="EMBL" id="CM001376">
    <property type="protein sequence ID" value="EHM13726.1"/>
    <property type="molecule type" value="Genomic_DNA"/>
</dbReference>
<dbReference type="STRING" id="885272.JonanDRAFT_1362"/>
<dbReference type="GO" id="GO:0000049">
    <property type="term" value="F:tRNA binding"/>
    <property type="evidence" value="ECO:0007669"/>
    <property type="project" value="UniProtKB-UniRule"/>
</dbReference>
<protein>
    <recommendedName>
        <fullName evidence="2">D-aminoacyl-tRNA deacylase</fullName>
        <shortName evidence="2">DTD</shortName>
        <ecNumber evidence="2">3.1.1.96</ecNumber>
    </recommendedName>
    <alternativeName>
        <fullName evidence="2">Gly-tRNA(Ala) deacylase</fullName>
        <ecNumber evidence="2">3.1.1.-</ecNumber>
    </alternativeName>
</protein>
<accession>H0UMM3</accession>
<comment type="catalytic activity">
    <reaction evidence="2">
        <text>glycyl-tRNA(Ala) + H2O = tRNA(Ala) + glycine + H(+)</text>
        <dbReference type="Rhea" id="RHEA:53744"/>
        <dbReference type="Rhea" id="RHEA-COMP:9657"/>
        <dbReference type="Rhea" id="RHEA-COMP:13640"/>
        <dbReference type="ChEBI" id="CHEBI:15377"/>
        <dbReference type="ChEBI" id="CHEBI:15378"/>
        <dbReference type="ChEBI" id="CHEBI:57305"/>
        <dbReference type="ChEBI" id="CHEBI:78442"/>
        <dbReference type="ChEBI" id="CHEBI:78522"/>
    </reaction>
</comment>
<name>H0UMM3_9BACT</name>
<evidence type="ECO:0000256" key="2">
    <source>
        <dbReference type="HAMAP-Rule" id="MF_00518"/>
    </source>
</evidence>
<comment type="domain">
    <text evidence="2">A Gly-cisPro motif from one monomer fits into the active site of the other monomer to allow specific chiral rejection of L-amino acids.</text>
</comment>
<keyword evidence="2" id="KW-0963">Cytoplasm</keyword>
<dbReference type="AlphaFoldDB" id="H0UMM3"/>
<feature type="short sequence motif" description="Gly-cisPro motif, important for rejection of L-amino acids" evidence="2">
    <location>
        <begin position="137"/>
        <end position="138"/>
    </location>
</feature>
<dbReference type="GO" id="GO:0005737">
    <property type="term" value="C:cytoplasm"/>
    <property type="evidence" value="ECO:0007669"/>
    <property type="project" value="UniProtKB-SubCell"/>
</dbReference>
<comment type="function">
    <text evidence="2">An aminoacyl-tRNA editing enzyme that deacylates mischarged D-aminoacyl-tRNAs. Also deacylates mischarged glycyl-tRNA(Ala), protecting cells against glycine mischarging by AlaRS. Acts via tRNA-based rather than protein-based catalysis; rejects L-amino acids rather than detecting D-amino acids in the active site. By recycling D-aminoacyl-tRNA to D-amino acids and free tRNA molecules, this enzyme counteracts the toxicity associated with the formation of D-aminoacyl-tRNA entities in vivo and helps enforce protein L-homochirality.</text>
</comment>
<dbReference type="GO" id="GO:0106026">
    <property type="term" value="F:Gly-tRNA(Ala) deacylase activity"/>
    <property type="evidence" value="ECO:0007669"/>
    <property type="project" value="UniProtKB-UniRule"/>
</dbReference>
<keyword evidence="4" id="KW-1185">Reference proteome</keyword>
<dbReference type="OrthoDB" id="9801395at2"/>
<gene>
    <name evidence="2" type="primary">dtd</name>
    <name evidence="3" type="ORF">JonanDRAFT_1362</name>
</gene>
<comment type="similarity">
    <text evidence="1 2">Belongs to the DTD family.</text>
</comment>
<dbReference type="FunFam" id="3.50.80.10:FF:000001">
    <property type="entry name" value="D-aminoacyl-tRNA deacylase"/>
    <property type="match status" value="1"/>
</dbReference>
<comment type="subcellular location">
    <subcellularLocation>
        <location evidence="2">Cytoplasm</location>
    </subcellularLocation>
</comment>
<evidence type="ECO:0000256" key="1">
    <source>
        <dbReference type="ARBA" id="ARBA00009673"/>
    </source>
</evidence>
<reference evidence="3 4" key="1">
    <citation type="submission" date="2011-11" db="EMBL/GenBank/DDBJ databases">
        <title>The Noncontiguous Finished genome of Jonquetella anthropi DSM 22815.</title>
        <authorList>
            <consortium name="US DOE Joint Genome Institute (JGI-PGF)"/>
            <person name="Lucas S."/>
            <person name="Copeland A."/>
            <person name="Lapidus A."/>
            <person name="Glavina del Rio T."/>
            <person name="Dalin E."/>
            <person name="Tice H."/>
            <person name="Bruce D."/>
            <person name="Goodwin L."/>
            <person name="Pitluck S."/>
            <person name="Peters L."/>
            <person name="Mikhailova N."/>
            <person name="Held B."/>
            <person name="Kyrpides N."/>
            <person name="Mavromatis K."/>
            <person name="Ivanova N."/>
            <person name="Markowitz V."/>
            <person name="Cheng J.-F."/>
            <person name="Hugenholtz P."/>
            <person name="Woyke T."/>
            <person name="Wu D."/>
            <person name="Gronow S."/>
            <person name="Wellnitz S."/>
            <person name="Brambilla E."/>
            <person name="Klenk H.-P."/>
            <person name="Eisen J.A."/>
        </authorList>
    </citation>
    <scope>NUCLEOTIDE SEQUENCE [LARGE SCALE GENOMIC DNA]</scope>
    <source>
        <strain evidence="3 4">DSM 22815</strain>
    </source>
</reference>
<dbReference type="PANTHER" id="PTHR10472:SF5">
    <property type="entry name" value="D-AMINOACYL-TRNA DEACYLASE 1"/>
    <property type="match status" value="1"/>
</dbReference>
<keyword evidence="2" id="KW-0820">tRNA-binding</keyword>
<dbReference type="RefSeq" id="WP_008521901.1">
    <property type="nucleotide sequence ID" value="NZ_CM001376.1"/>
</dbReference>
<dbReference type="EC" id="3.1.1.96" evidence="2"/>
<comment type="subunit">
    <text evidence="2">Homodimer.</text>
</comment>
<dbReference type="GO" id="GO:0043908">
    <property type="term" value="F:Ser(Gly)-tRNA(Ala) hydrolase activity"/>
    <property type="evidence" value="ECO:0007669"/>
    <property type="project" value="UniProtKB-UniRule"/>
</dbReference>
<dbReference type="HOGENOM" id="CLU_076901_1_0_0"/>
<proteinExistence type="inferred from homology"/>
<dbReference type="CDD" id="cd00563">
    <property type="entry name" value="Dtyr_deacylase"/>
    <property type="match status" value="1"/>
</dbReference>
<dbReference type="EC" id="3.1.1.-" evidence="2"/>
<sequence>MRAVVQRVKSCSVSSEGTLCGRIGPGLCVLLGVKDGDGPEDVQWLADKVADLRIFEDEDGKMNRSLLDLGGQMLVVSQFTLYGDCRKGRRPSFVKAAPPDEADKLYEGFVARLRGKGIQVETGVFRTHMVVAIENDGPVTLIVDSPSKAEAPA</sequence>
<dbReference type="InterPro" id="IPR003732">
    <property type="entry name" value="Daa-tRNA_deacyls_DTD"/>
</dbReference>
<comment type="catalytic activity">
    <reaction evidence="2">
        <text>a D-aminoacyl-tRNA + H2O = a tRNA + a D-alpha-amino acid + H(+)</text>
        <dbReference type="Rhea" id="RHEA:13953"/>
        <dbReference type="Rhea" id="RHEA-COMP:10123"/>
        <dbReference type="Rhea" id="RHEA-COMP:10124"/>
        <dbReference type="ChEBI" id="CHEBI:15377"/>
        <dbReference type="ChEBI" id="CHEBI:15378"/>
        <dbReference type="ChEBI" id="CHEBI:59871"/>
        <dbReference type="ChEBI" id="CHEBI:78442"/>
        <dbReference type="ChEBI" id="CHEBI:79333"/>
        <dbReference type="EC" id="3.1.1.96"/>
    </reaction>
</comment>
<dbReference type="NCBIfam" id="TIGR00256">
    <property type="entry name" value="D-aminoacyl-tRNA deacylase"/>
    <property type="match status" value="1"/>
</dbReference>
<dbReference type="Proteomes" id="UP000003806">
    <property type="component" value="Chromosome"/>
</dbReference>
<organism evidence="3 4">
    <name type="scientific">Jonquetella anthropi DSM 22815</name>
    <dbReference type="NCBI Taxonomy" id="885272"/>
    <lineage>
        <taxon>Bacteria</taxon>
        <taxon>Thermotogati</taxon>
        <taxon>Synergistota</taxon>
        <taxon>Synergistia</taxon>
        <taxon>Synergistales</taxon>
        <taxon>Dethiosulfovibrionaceae</taxon>
        <taxon>Jonquetella</taxon>
    </lineage>
</organism>
<dbReference type="SUPFAM" id="SSF69500">
    <property type="entry name" value="DTD-like"/>
    <property type="match status" value="1"/>
</dbReference>
<dbReference type="PANTHER" id="PTHR10472">
    <property type="entry name" value="D-TYROSYL-TRNA TYR DEACYLASE"/>
    <property type="match status" value="1"/>
</dbReference>
<dbReference type="eggNOG" id="COG1490">
    <property type="taxonomic scope" value="Bacteria"/>
</dbReference>
<dbReference type="InterPro" id="IPR023509">
    <property type="entry name" value="DTD-like_sf"/>
</dbReference>
<evidence type="ECO:0000313" key="3">
    <source>
        <dbReference type="EMBL" id="EHM13726.1"/>
    </source>
</evidence>
<dbReference type="HAMAP" id="MF_00518">
    <property type="entry name" value="Deacylase_Dtd"/>
    <property type="match status" value="1"/>
</dbReference>
<evidence type="ECO:0000313" key="4">
    <source>
        <dbReference type="Proteomes" id="UP000003806"/>
    </source>
</evidence>
<keyword evidence="2" id="KW-0694">RNA-binding</keyword>
<keyword evidence="2" id="KW-0378">Hydrolase</keyword>
<dbReference type="Pfam" id="PF02580">
    <property type="entry name" value="Tyr_Deacylase"/>
    <property type="match status" value="1"/>
</dbReference>